<feature type="region of interest" description="Disordered" evidence="1">
    <location>
        <begin position="1"/>
        <end position="22"/>
    </location>
</feature>
<dbReference type="Proteomes" id="UP001500929">
    <property type="component" value="Unassembled WGS sequence"/>
</dbReference>
<keyword evidence="2" id="KW-0472">Membrane</keyword>
<proteinExistence type="predicted"/>
<feature type="domain" description="DUF2510" evidence="3">
    <location>
        <begin position="12"/>
        <end position="45"/>
    </location>
</feature>
<keyword evidence="2" id="KW-1133">Transmembrane helix</keyword>
<evidence type="ECO:0000256" key="1">
    <source>
        <dbReference type="SAM" id="MobiDB-lite"/>
    </source>
</evidence>
<feature type="transmembrane region" description="Helical" evidence="2">
    <location>
        <begin position="114"/>
        <end position="139"/>
    </location>
</feature>
<reference evidence="4 5" key="1">
    <citation type="journal article" date="2019" name="Int. J. Syst. Evol. Microbiol.">
        <title>The Global Catalogue of Microorganisms (GCM) 10K type strain sequencing project: providing services to taxonomists for standard genome sequencing and annotation.</title>
        <authorList>
            <consortium name="The Broad Institute Genomics Platform"/>
            <consortium name="The Broad Institute Genome Sequencing Center for Infectious Disease"/>
            <person name="Wu L."/>
            <person name="Ma J."/>
        </authorList>
    </citation>
    <scope>NUCLEOTIDE SEQUENCE [LARGE SCALE GENOMIC DNA]</scope>
    <source>
        <strain evidence="4 5">JCM 16117</strain>
    </source>
</reference>
<feature type="transmembrane region" description="Helical" evidence="2">
    <location>
        <begin position="159"/>
        <end position="177"/>
    </location>
</feature>
<evidence type="ECO:0000259" key="3">
    <source>
        <dbReference type="Pfam" id="PF10708"/>
    </source>
</evidence>
<dbReference type="InterPro" id="IPR018929">
    <property type="entry name" value="DUF2510"/>
</dbReference>
<accession>A0ABN3E0A0</accession>
<evidence type="ECO:0000313" key="4">
    <source>
        <dbReference type="EMBL" id="GAA2245668.1"/>
    </source>
</evidence>
<dbReference type="Pfam" id="PF10708">
    <property type="entry name" value="DUF2510"/>
    <property type="match status" value="1"/>
</dbReference>
<gene>
    <name evidence="4" type="ORF">GCM10009851_33790</name>
</gene>
<comment type="caution">
    <text evidence="4">The sequence shown here is derived from an EMBL/GenBank/DDBJ whole genome shotgun (WGS) entry which is preliminary data.</text>
</comment>
<evidence type="ECO:0000256" key="2">
    <source>
        <dbReference type="SAM" id="Phobius"/>
    </source>
</evidence>
<dbReference type="EMBL" id="BAAAQY010000011">
    <property type="protein sequence ID" value="GAA2245668.1"/>
    <property type="molecule type" value="Genomic_DNA"/>
</dbReference>
<keyword evidence="2" id="KW-0812">Transmembrane</keyword>
<protein>
    <recommendedName>
        <fullName evidence="3">DUF2510 domain-containing protein</fullName>
    </recommendedName>
</protein>
<organism evidence="4 5">
    <name type="scientific">Herbiconiux moechotypicola</name>
    <dbReference type="NCBI Taxonomy" id="637393"/>
    <lineage>
        <taxon>Bacteria</taxon>
        <taxon>Bacillati</taxon>
        <taxon>Actinomycetota</taxon>
        <taxon>Actinomycetes</taxon>
        <taxon>Micrococcales</taxon>
        <taxon>Microbacteriaceae</taxon>
        <taxon>Herbiconiux</taxon>
    </lineage>
</organism>
<feature type="transmembrane region" description="Helical" evidence="2">
    <location>
        <begin position="73"/>
        <end position="93"/>
    </location>
</feature>
<sequence length="229" mass="24372">MSDASGPAQVPAGWYPDPSGQAARRWWDGTRWTEHTDAPAAPAPAAPAAPAYPAYAAQAPLSVAPGTPVYGPFIWIVTLLPLVSFLLAPLSLIEFDRVLAASFADPYGTPFGGYAGYTPAGLLAQGIVTVLGWAIYAAGVVFAFLDHRWLTRLGYPRPFHWAWAFLGSVYPIGRSVVVRRRAGRGIAPMWVTIALLAVGVIATIVFTVVIVSIAFQTVTVYGGSYSSYS</sequence>
<name>A0ABN3E0A0_9MICO</name>
<evidence type="ECO:0000313" key="5">
    <source>
        <dbReference type="Proteomes" id="UP001500929"/>
    </source>
</evidence>
<keyword evidence="5" id="KW-1185">Reference proteome</keyword>
<feature type="transmembrane region" description="Helical" evidence="2">
    <location>
        <begin position="189"/>
        <end position="215"/>
    </location>
</feature>
<dbReference type="RefSeq" id="WP_259480544.1">
    <property type="nucleotide sequence ID" value="NZ_BAAAQY010000011.1"/>
</dbReference>